<name>A0ABQ0H5U3_9HYPH</name>
<evidence type="ECO:0000313" key="1">
    <source>
        <dbReference type="EMBL" id="GAB1584267.1"/>
    </source>
</evidence>
<evidence type="ECO:0000313" key="2">
    <source>
        <dbReference type="Proteomes" id="UP001628091"/>
    </source>
</evidence>
<accession>A0ABQ0H5U3</accession>
<dbReference type="EMBL" id="BAAFZP010000002">
    <property type="protein sequence ID" value="GAB1584267.1"/>
    <property type="molecule type" value="Genomic_DNA"/>
</dbReference>
<protein>
    <submittedName>
        <fullName evidence="1">Uncharacterized protein</fullName>
    </submittedName>
</protein>
<gene>
    <name evidence="1" type="ORF">PPNSA23_42100</name>
</gene>
<sequence>MTHLVYLHTRFPVHQFLNPKGACYQLGLRQGVKFGMPAIESGPYAVDEQPAFLAVAQFIAVMRQNPPKLGEPGC</sequence>
<proteinExistence type="predicted"/>
<keyword evidence="2" id="KW-1185">Reference proteome</keyword>
<comment type="caution">
    <text evidence="1">The sequence shown here is derived from an EMBL/GenBank/DDBJ whole genome shotgun (WGS) entry which is preliminary data.</text>
</comment>
<organism evidence="1 2">
    <name type="scientific">Phyllobacterium phragmitis</name>
    <dbReference type="NCBI Taxonomy" id="2670329"/>
    <lineage>
        <taxon>Bacteria</taxon>
        <taxon>Pseudomonadati</taxon>
        <taxon>Pseudomonadota</taxon>
        <taxon>Alphaproteobacteria</taxon>
        <taxon>Hyphomicrobiales</taxon>
        <taxon>Phyllobacteriaceae</taxon>
        <taxon>Phyllobacterium</taxon>
    </lineage>
</organism>
<dbReference type="Proteomes" id="UP001628091">
    <property type="component" value="Unassembled WGS sequence"/>
</dbReference>
<reference evidence="1 2" key="1">
    <citation type="submission" date="2024-10" db="EMBL/GenBank/DDBJ databases">
        <title>Isolation, draft genome sequencing and identification of Phyllobacterium sp. NSA23, isolated from leaf soil.</title>
        <authorList>
            <person name="Akita H."/>
        </authorList>
    </citation>
    <scope>NUCLEOTIDE SEQUENCE [LARGE SCALE GENOMIC DNA]</scope>
    <source>
        <strain evidence="1 2">NSA23</strain>
    </source>
</reference>